<name>A0ACB8AY84_9AGAM</name>
<protein>
    <submittedName>
        <fullName evidence="1">Uncharacterized protein</fullName>
    </submittedName>
</protein>
<feature type="non-terminal residue" evidence="1">
    <location>
        <position position="64"/>
    </location>
</feature>
<gene>
    <name evidence="1" type="ORF">BV22DRAFT_968733</name>
</gene>
<dbReference type="Proteomes" id="UP000790709">
    <property type="component" value="Unassembled WGS sequence"/>
</dbReference>
<organism evidence="1 2">
    <name type="scientific">Leucogyrophana mollusca</name>
    <dbReference type="NCBI Taxonomy" id="85980"/>
    <lineage>
        <taxon>Eukaryota</taxon>
        <taxon>Fungi</taxon>
        <taxon>Dikarya</taxon>
        <taxon>Basidiomycota</taxon>
        <taxon>Agaricomycotina</taxon>
        <taxon>Agaricomycetes</taxon>
        <taxon>Agaricomycetidae</taxon>
        <taxon>Boletales</taxon>
        <taxon>Boletales incertae sedis</taxon>
        <taxon>Leucogyrophana</taxon>
    </lineage>
</organism>
<dbReference type="EMBL" id="MU266800">
    <property type="protein sequence ID" value="KAH7918356.1"/>
    <property type="molecule type" value="Genomic_DNA"/>
</dbReference>
<comment type="caution">
    <text evidence="1">The sequence shown here is derived from an EMBL/GenBank/DDBJ whole genome shotgun (WGS) entry which is preliminary data.</text>
</comment>
<keyword evidence="2" id="KW-1185">Reference proteome</keyword>
<feature type="non-terminal residue" evidence="1">
    <location>
        <position position="1"/>
    </location>
</feature>
<proteinExistence type="predicted"/>
<evidence type="ECO:0000313" key="2">
    <source>
        <dbReference type="Proteomes" id="UP000790709"/>
    </source>
</evidence>
<reference evidence="1" key="1">
    <citation type="journal article" date="2021" name="New Phytol.">
        <title>Evolutionary innovations through gain and loss of genes in the ectomycorrhizal Boletales.</title>
        <authorList>
            <person name="Wu G."/>
            <person name="Miyauchi S."/>
            <person name="Morin E."/>
            <person name="Kuo A."/>
            <person name="Drula E."/>
            <person name="Varga T."/>
            <person name="Kohler A."/>
            <person name="Feng B."/>
            <person name="Cao Y."/>
            <person name="Lipzen A."/>
            <person name="Daum C."/>
            <person name="Hundley H."/>
            <person name="Pangilinan J."/>
            <person name="Johnson J."/>
            <person name="Barry K."/>
            <person name="LaButti K."/>
            <person name="Ng V."/>
            <person name="Ahrendt S."/>
            <person name="Min B."/>
            <person name="Choi I.G."/>
            <person name="Park H."/>
            <person name="Plett J.M."/>
            <person name="Magnuson J."/>
            <person name="Spatafora J.W."/>
            <person name="Nagy L.G."/>
            <person name="Henrissat B."/>
            <person name="Grigoriev I.V."/>
            <person name="Yang Z.L."/>
            <person name="Xu J."/>
            <person name="Martin F.M."/>
        </authorList>
    </citation>
    <scope>NUCLEOTIDE SEQUENCE</scope>
    <source>
        <strain evidence="1">KUC20120723A-06</strain>
    </source>
</reference>
<evidence type="ECO:0000313" key="1">
    <source>
        <dbReference type="EMBL" id="KAH7918356.1"/>
    </source>
</evidence>
<sequence>LPDNSCIELTTSCSLIARLGSMLYRDDGFIRVLHASISDFFTSPTRRNHSRFYINKGLSSQFLA</sequence>
<accession>A0ACB8AY84</accession>